<sequence>MIQSTKMSTKKVTIAGMLGAFSVVLSMTPIGFIPIPFLGINATTMHIPVIIGAIIGGPFVGTLVGLIFGVSSFLRVGSPFFADPLVSILPRLFIGVMSYYTYKATKHAIPTAIVGTLTNTAGVMSMAYFRGYLPLNVIIGIVTLNGVTEAIVSSVIVYLVMKSLKRYTI</sequence>
<dbReference type="HOGENOM" id="CLU_088550_1_0_9"/>
<keyword evidence="1" id="KW-1133">Transmembrane helix</keyword>
<dbReference type="eggNOG" id="COG4684">
    <property type="taxonomic scope" value="Bacteria"/>
</dbReference>
<feature type="transmembrane region" description="Helical" evidence="1">
    <location>
        <begin position="12"/>
        <end position="35"/>
    </location>
</feature>
<keyword evidence="1" id="KW-0812">Transmembrane</keyword>
<feature type="transmembrane region" description="Helical" evidence="1">
    <location>
        <begin position="47"/>
        <end position="68"/>
    </location>
</feature>
<dbReference type="OrthoDB" id="9813540at2"/>
<dbReference type="RefSeq" id="WP_012158322.1">
    <property type="nucleotide sequence ID" value="NC_009922.1"/>
</dbReference>
<dbReference type="Gene3D" id="1.10.1760.20">
    <property type="match status" value="1"/>
</dbReference>
<keyword evidence="3" id="KW-1185">Reference proteome</keyword>
<dbReference type="STRING" id="350688.Clos_0445"/>
<feature type="transmembrane region" description="Helical" evidence="1">
    <location>
        <begin position="108"/>
        <end position="129"/>
    </location>
</feature>
<evidence type="ECO:0000256" key="1">
    <source>
        <dbReference type="SAM" id="Phobius"/>
    </source>
</evidence>
<evidence type="ECO:0000313" key="2">
    <source>
        <dbReference type="EMBL" id="ABW18007.1"/>
    </source>
</evidence>
<dbReference type="KEGG" id="aoe:Clos_0445"/>
<dbReference type="EMBL" id="CP000853">
    <property type="protein sequence ID" value="ABW18007.1"/>
    <property type="molecule type" value="Genomic_DNA"/>
</dbReference>
<dbReference type="Proteomes" id="UP000000269">
    <property type="component" value="Chromosome"/>
</dbReference>
<feature type="transmembrane region" description="Helical" evidence="1">
    <location>
        <begin position="136"/>
        <end position="161"/>
    </location>
</feature>
<gene>
    <name evidence="2" type="ordered locus">Clos_0445</name>
</gene>
<dbReference type="Pfam" id="PF12822">
    <property type="entry name" value="ECF_trnsprt"/>
    <property type="match status" value="1"/>
</dbReference>
<accession>A8MLU0</accession>
<evidence type="ECO:0000313" key="3">
    <source>
        <dbReference type="Proteomes" id="UP000000269"/>
    </source>
</evidence>
<keyword evidence="1" id="KW-0472">Membrane</keyword>
<dbReference type="AlphaFoldDB" id="A8MLU0"/>
<organism evidence="2 3">
    <name type="scientific">Alkaliphilus oremlandii (strain OhILAs)</name>
    <name type="common">Clostridium oremlandii (strain OhILAs)</name>
    <dbReference type="NCBI Taxonomy" id="350688"/>
    <lineage>
        <taxon>Bacteria</taxon>
        <taxon>Bacillati</taxon>
        <taxon>Bacillota</taxon>
        <taxon>Clostridia</taxon>
        <taxon>Peptostreptococcales</taxon>
        <taxon>Natronincolaceae</taxon>
        <taxon>Alkaliphilus</taxon>
    </lineage>
</organism>
<name>A8MLU0_ALKOO</name>
<dbReference type="InterPro" id="IPR024529">
    <property type="entry name" value="ECF_trnsprt_substrate-spec"/>
</dbReference>
<proteinExistence type="predicted"/>
<dbReference type="GO" id="GO:0022857">
    <property type="term" value="F:transmembrane transporter activity"/>
    <property type="evidence" value="ECO:0007669"/>
    <property type="project" value="InterPro"/>
</dbReference>
<protein>
    <submittedName>
        <fullName evidence="2">Membrane protein</fullName>
    </submittedName>
</protein>
<reference evidence="3" key="1">
    <citation type="submission" date="2007-10" db="EMBL/GenBank/DDBJ databases">
        <title>Complete genome of Alkaliphilus oremlandii OhILAs.</title>
        <authorList>
            <person name="Copeland A."/>
            <person name="Lucas S."/>
            <person name="Lapidus A."/>
            <person name="Barry K."/>
            <person name="Detter J.C."/>
            <person name="Glavina del Rio T."/>
            <person name="Hammon N."/>
            <person name="Israni S."/>
            <person name="Dalin E."/>
            <person name="Tice H."/>
            <person name="Pitluck S."/>
            <person name="Chain P."/>
            <person name="Malfatti S."/>
            <person name="Shin M."/>
            <person name="Vergez L."/>
            <person name="Schmutz J."/>
            <person name="Larimer F."/>
            <person name="Land M."/>
            <person name="Hauser L."/>
            <person name="Kyrpides N."/>
            <person name="Mikhailova N."/>
            <person name="Stolz J.F."/>
            <person name="Dawson A."/>
            <person name="Fisher E."/>
            <person name="Crable B."/>
            <person name="Perera E."/>
            <person name="Lisak J."/>
            <person name="Ranganathan M."/>
            <person name="Basu P."/>
            <person name="Richardson P."/>
        </authorList>
    </citation>
    <scope>NUCLEOTIDE SEQUENCE [LARGE SCALE GENOMIC DNA]</scope>
    <source>
        <strain evidence="3">OhILAs</strain>
    </source>
</reference>